<dbReference type="PRINTS" id="PR00959">
    <property type="entry name" value="MEVGALKINASE"/>
</dbReference>
<sequence length="457" mass="50352">MADHPVSVGKVQEAESERYGKLRSKFHERFGHDPVFYARAPGRVNLIGEHIDYCGYAVLPMAIEQDIVLAASPNIDNEIVLINMDPQYTEFTCSVENFTITKGDPQWYNYALCGVRGVMEKVGANVVKGFNAVVEGRIPRSAGLSSSSALVCAAAITMAHTNGWKLSKKTLSELCAHCERYIGTEGGGMDQAISFMANHGMAKLIEFNPLRSVDVHLPQGAAFVVSNSLVEHNKAGVSDFNIRVTECRLAAQVLAKTQGLPWREIRRLVDVQDKLEVSLEKMVILVADKLHEEPYTKEEVCQVLEVTEEELAATSLNPSTQELTSFKLFQRATHVYSEANRVMQFKMVCEERRPDALEQLGRLMDASHASCRDMYECSHPDLDKLVKLCRDAGARGSRMTGAGWGGCCVSIVEASRVMTLLTKVRDGYYSPDPARAPHTKEALFGTQPGGGAAIYVD</sequence>
<dbReference type="InterPro" id="IPR000705">
    <property type="entry name" value="Galactokinase"/>
</dbReference>
<dbReference type="NCBIfam" id="TIGR00131">
    <property type="entry name" value="gal_kin"/>
    <property type="match status" value="1"/>
</dbReference>
<proteinExistence type="inferred from homology"/>
<dbReference type="Gene3D" id="3.30.230.10">
    <property type="match status" value="1"/>
</dbReference>
<keyword evidence="2" id="KW-0808">Transferase</keyword>
<keyword evidence="5" id="KW-0067">ATP-binding</keyword>
<dbReference type="SUPFAM" id="SSF55060">
    <property type="entry name" value="GHMP Kinase, C-terminal domain"/>
    <property type="match status" value="1"/>
</dbReference>
<name>A0ABD0KZD3_9CAEN</name>
<gene>
    <name evidence="9" type="ORF">BaRGS_00016195</name>
</gene>
<dbReference type="InterPro" id="IPR019741">
    <property type="entry name" value="Galactokinase_CS"/>
</dbReference>
<dbReference type="InterPro" id="IPR020568">
    <property type="entry name" value="Ribosomal_Su5_D2-typ_SF"/>
</dbReference>
<dbReference type="GO" id="GO:0005524">
    <property type="term" value="F:ATP binding"/>
    <property type="evidence" value="ECO:0007669"/>
    <property type="project" value="UniProtKB-KW"/>
</dbReference>
<dbReference type="PIRSF" id="PIRSF000530">
    <property type="entry name" value="Galactokinase"/>
    <property type="match status" value="1"/>
</dbReference>
<dbReference type="Gene3D" id="1.20.1440.340">
    <property type="match status" value="1"/>
</dbReference>
<dbReference type="Pfam" id="PF08544">
    <property type="entry name" value="GHMP_kinases_C"/>
    <property type="match status" value="1"/>
</dbReference>
<keyword evidence="10" id="KW-1185">Reference proteome</keyword>
<keyword evidence="3" id="KW-0547">Nucleotide-binding</keyword>
<dbReference type="InterPro" id="IPR006204">
    <property type="entry name" value="GHMP_kinase_N_dom"/>
</dbReference>
<evidence type="ECO:0000313" key="10">
    <source>
        <dbReference type="Proteomes" id="UP001519460"/>
    </source>
</evidence>
<dbReference type="PANTHER" id="PTHR10457:SF7">
    <property type="entry name" value="GALACTOKINASE-RELATED"/>
    <property type="match status" value="1"/>
</dbReference>
<dbReference type="Gene3D" id="3.30.70.3170">
    <property type="match status" value="1"/>
</dbReference>
<accession>A0ABD0KZD3</accession>
<dbReference type="AlphaFoldDB" id="A0ABD0KZD3"/>
<feature type="domain" description="GHMP kinase N-terminal" evidence="6">
    <location>
        <begin position="109"/>
        <end position="196"/>
    </location>
</feature>
<dbReference type="GO" id="GO:0004335">
    <property type="term" value="F:galactokinase activity"/>
    <property type="evidence" value="ECO:0007669"/>
    <property type="project" value="UniProtKB-ARBA"/>
</dbReference>
<dbReference type="InterPro" id="IPR013750">
    <property type="entry name" value="GHMP_kinase_C_dom"/>
</dbReference>
<dbReference type="SUPFAM" id="SSF54211">
    <property type="entry name" value="Ribosomal protein S5 domain 2-like"/>
    <property type="match status" value="1"/>
</dbReference>
<evidence type="ECO:0000256" key="1">
    <source>
        <dbReference type="ARBA" id="ARBA00006566"/>
    </source>
</evidence>
<keyword evidence="4" id="KW-0418">Kinase</keyword>
<protein>
    <recommendedName>
        <fullName evidence="11">Galactokinase</fullName>
    </recommendedName>
</protein>
<comment type="caution">
    <text evidence="9">The sequence shown here is derived from an EMBL/GenBank/DDBJ whole genome shotgun (WGS) entry which is preliminary data.</text>
</comment>
<dbReference type="InterPro" id="IPR014721">
    <property type="entry name" value="Ribsml_uS5_D2-typ_fold_subgr"/>
</dbReference>
<dbReference type="InterPro" id="IPR019539">
    <property type="entry name" value="GalKase_N"/>
</dbReference>
<feature type="domain" description="Galactokinase N-terminal" evidence="8">
    <location>
        <begin position="25"/>
        <end position="73"/>
    </location>
</feature>
<dbReference type="Pfam" id="PF00288">
    <property type="entry name" value="GHMP_kinases_N"/>
    <property type="match status" value="1"/>
</dbReference>
<dbReference type="PANTHER" id="PTHR10457">
    <property type="entry name" value="MEVALONATE KINASE/GALACTOKINASE"/>
    <property type="match status" value="1"/>
</dbReference>
<dbReference type="InterPro" id="IPR036554">
    <property type="entry name" value="GHMP_kinase_C_sf"/>
</dbReference>
<evidence type="ECO:0000256" key="3">
    <source>
        <dbReference type="ARBA" id="ARBA00022741"/>
    </source>
</evidence>
<comment type="similarity">
    <text evidence="1">Belongs to the GHMP kinase family. GalK subfamily.</text>
</comment>
<dbReference type="PRINTS" id="PR00473">
    <property type="entry name" value="GALCTOKINASE"/>
</dbReference>
<evidence type="ECO:0000256" key="4">
    <source>
        <dbReference type="ARBA" id="ARBA00022777"/>
    </source>
</evidence>
<evidence type="ECO:0008006" key="11">
    <source>
        <dbReference type="Google" id="ProtNLM"/>
    </source>
</evidence>
<dbReference type="PROSITE" id="PS00627">
    <property type="entry name" value="GHMP_KINASES_ATP"/>
    <property type="match status" value="1"/>
</dbReference>
<evidence type="ECO:0000256" key="2">
    <source>
        <dbReference type="ARBA" id="ARBA00022679"/>
    </source>
</evidence>
<evidence type="ECO:0000259" key="6">
    <source>
        <dbReference type="Pfam" id="PF00288"/>
    </source>
</evidence>
<reference evidence="9 10" key="1">
    <citation type="journal article" date="2023" name="Sci. Data">
        <title>Genome assembly of the Korean intertidal mud-creeper Batillaria attramentaria.</title>
        <authorList>
            <person name="Patra A.K."/>
            <person name="Ho P.T."/>
            <person name="Jun S."/>
            <person name="Lee S.J."/>
            <person name="Kim Y."/>
            <person name="Won Y.J."/>
        </authorList>
    </citation>
    <scope>NUCLEOTIDE SEQUENCE [LARGE SCALE GENOMIC DNA]</scope>
    <source>
        <strain evidence="9">Wonlab-2016</strain>
    </source>
</reference>
<feature type="domain" description="GHMP kinase C-terminal" evidence="7">
    <location>
        <begin position="357"/>
        <end position="421"/>
    </location>
</feature>
<dbReference type="EMBL" id="JACVVK020000102">
    <property type="protein sequence ID" value="KAK7492529.1"/>
    <property type="molecule type" value="Genomic_DNA"/>
</dbReference>
<organism evidence="9 10">
    <name type="scientific">Batillaria attramentaria</name>
    <dbReference type="NCBI Taxonomy" id="370345"/>
    <lineage>
        <taxon>Eukaryota</taxon>
        <taxon>Metazoa</taxon>
        <taxon>Spiralia</taxon>
        <taxon>Lophotrochozoa</taxon>
        <taxon>Mollusca</taxon>
        <taxon>Gastropoda</taxon>
        <taxon>Caenogastropoda</taxon>
        <taxon>Sorbeoconcha</taxon>
        <taxon>Cerithioidea</taxon>
        <taxon>Batillariidae</taxon>
        <taxon>Batillaria</taxon>
    </lineage>
</organism>
<dbReference type="FunFam" id="3.30.230.10:FF:000023">
    <property type="entry name" value="Putative N-acetylgalactosamine kinase"/>
    <property type="match status" value="1"/>
</dbReference>
<dbReference type="InterPro" id="IPR006203">
    <property type="entry name" value="GHMP_knse_ATP-bd_CS"/>
</dbReference>
<dbReference type="PROSITE" id="PS00106">
    <property type="entry name" value="GALACTOKINASE"/>
    <property type="match status" value="1"/>
</dbReference>
<evidence type="ECO:0000313" key="9">
    <source>
        <dbReference type="EMBL" id="KAK7492529.1"/>
    </source>
</evidence>
<dbReference type="Proteomes" id="UP001519460">
    <property type="component" value="Unassembled WGS sequence"/>
</dbReference>
<dbReference type="Pfam" id="PF10509">
    <property type="entry name" value="GalKase_gal_bdg"/>
    <property type="match status" value="1"/>
</dbReference>
<evidence type="ECO:0000259" key="8">
    <source>
        <dbReference type="Pfam" id="PF10509"/>
    </source>
</evidence>
<evidence type="ECO:0000259" key="7">
    <source>
        <dbReference type="Pfam" id="PF08544"/>
    </source>
</evidence>
<evidence type="ECO:0000256" key="5">
    <source>
        <dbReference type="ARBA" id="ARBA00022840"/>
    </source>
</evidence>
<dbReference type="InterPro" id="IPR006206">
    <property type="entry name" value="Mevalonate/galactokinase"/>
</dbReference>
<dbReference type="FunFam" id="1.20.1440.340:FF:000001">
    <property type="entry name" value="N-acetylgalactosamine kinase isoform 2"/>
    <property type="match status" value="1"/>
</dbReference>